<dbReference type="OrthoDB" id="1731207at2759"/>
<feature type="transmembrane region" description="Helical" evidence="1">
    <location>
        <begin position="12"/>
        <end position="30"/>
    </location>
</feature>
<accession>A0A371I5F7</accession>
<keyword evidence="1" id="KW-0812">Transmembrane</keyword>
<evidence type="ECO:0000313" key="3">
    <source>
        <dbReference type="EMBL" id="RDY10288.1"/>
    </source>
</evidence>
<proteinExistence type="predicted"/>
<dbReference type="AlphaFoldDB" id="A0A371I5F7"/>
<keyword evidence="1" id="KW-0472">Membrane</keyword>
<dbReference type="Proteomes" id="UP000257109">
    <property type="component" value="Unassembled WGS sequence"/>
</dbReference>
<reference evidence="3" key="1">
    <citation type="submission" date="2018-05" db="EMBL/GenBank/DDBJ databases">
        <title>Draft genome of Mucuna pruriens seed.</title>
        <authorList>
            <person name="Nnadi N.E."/>
            <person name="Vos R."/>
            <person name="Hasami M.H."/>
            <person name="Devisetty U.K."/>
            <person name="Aguiy J.C."/>
        </authorList>
    </citation>
    <scope>NUCLEOTIDE SEQUENCE [LARGE SCALE GENOMIC DNA]</scope>
    <source>
        <strain evidence="3">JCA_2017</strain>
    </source>
</reference>
<feature type="domain" description="Retrotransposon gag" evidence="2">
    <location>
        <begin position="15"/>
        <end position="105"/>
    </location>
</feature>
<keyword evidence="4" id="KW-1185">Reference proteome</keyword>
<dbReference type="PANTHER" id="PTHR35046:SF9">
    <property type="entry name" value="RNA-DIRECTED DNA POLYMERASE"/>
    <property type="match status" value="1"/>
</dbReference>
<evidence type="ECO:0000256" key="1">
    <source>
        <dbReference type="SAM" id="Phobius"/>
    </source>
</evidence>
<evidence type="ECO:0000259" key="2">
    <source>
        <dbReference type="Pfam" id="PF03732"/>
    </source>
</evidence>
<dbReference type="PANTHER" id="PTHR35046">
    <property type="entry name" value="ZINC KNUCKLE (CCHC-TYPE) FAMILY PROTEIN"/>
    <property type="match status" value="1"/>
</dbReference>
<protein>
    <recommendedName>
        <fullName evidence="2">Retrotransposon gag domain-containing protein</fullName>
    </recommendedName>
</protein>
<feature type="non-terminal residue" evidence="3">
    <location>
        <position position="1"/>
    </location>
</feature>
<dbReference type="Pfam" id="PF03732">
    <property type="entry name" value="Retrotrans_gag"/>
    <property type="match status" value="1"/>
</dbReference>
<dbReference type="EMBL" id="QJKJ01000872">
    <property type="protein sequence ID" value="RDY10288.1"/>
    <property type="molecule type" value="Genomic_DNA"/>
</dbReference>
<dbReference type="InterPro" id="IPR005162">
    <property type="entry name" value="Retrotrans_gag_dom"/>
</dbReference>
<name>A0A371I5F7_MUCPR</name>
<sequence>MITNFGIQGQRWVRLVTLAFGGYALIWWTSMSDNIRRGIIEPRENWYNLKCMMRKRFDLHHRLQSLYLGSRSVDEFHKEMTMIMLRAHIRKREEVTIARVIHGLYKYIQDVIHLHDCSSLKELVYQVVKVEMQLNSRSFLRRSTASTSC</sequence>
<keyword evidence="1" id="KW-1133">Transmembrane helix</keyword>
<comment type="caution">
    <text evidence="3">The sequence shown here is derived from an EMBL/GenBank/DDBJ whole genome shotgun (WGS) entry which is preliminary data.</text>
</comment>
<evidence type="ECO:0000313" key="4">
    <source>
        <dbReference type="Proteomes" id="UP000257109"/>
    </source>
</evidence>
<gene>
    <name evidence="3" type="ORF">CR513_05229</name>
</gene>
<organism evidence="3 4">
    <name type="scientific">Mucuna pruriens</name>
    <name type="common">Velvet bean</name>
    <name type="synonym">Dolichos pruriens</name>
    <dbReference type="NCBI Taxonomy" id="157652"/>
    <lineage>
        <taxon>Eukaryota</taxon>
        <taxon>Viridiplantae</taxon>
        <taxon>Streptophyta</taxon>
        <taxon>Embryophyta</taxon>
        <taxon>Tracheophyta</taxon>
        <taxon>Spermatophyta</taxon>
        <taxon>Magnoliopsida</taxon>
        <taxon>eudicotyledons</taxon>
        <taxon>Gunneridae</taxon>
        <taxon>Pentapetalae</taxon>
        <taxon>rosids</taxon>
        <taxon>fabids</taxon>
        <taxon>Fabales</taxon>
        <taxon>Fabaceae</taxon>
        <taxon>Papilionoideae</taxon>
        <taxon>50 kb inversion clade</taxon>
        <taxon>NPAAA clade</taxon>
        <taxon>indigoferoid/millettioid clade</taxon>
        <taxon>Phaseoleae</taxon>
        <taxon>Mucuna</taxon>
    </lineage>
</organism>